<dbReference type="Proteomes" id="UP000762676">
    <property type="component" value="Unassembled WGS sequence"/>
</dbReference>
<evidence type="ECO:0000256" key="1">
    <source>
        <dbReference type="SAM" id="MobiDB-lite"/>
    </source>
</evidence>
<name>A0AAV4FZ99_9GAST</name>
<dbReference type="AlphaFoldDB" id="A0AAV4FZ99"/>
<evidence type="ECO:0000313" key="3">
    <source>
        <dbReference type="Proteomes" id="UP000762676"/>
    </source>
</evidence>
<proteinExistence type="predicted"/>
<organism evidence="2 3">
    <name type="scientific">Elysia marginata</name>
    <dbReference type="NCBI Taxonomy" id="1093978"/>
    <lineage>
        <taxon>Eukaryota</taxon>
        <taxon>Metazoa</taxon>
        <taxon>Spiralia</taxon>
        <taxon>Lophotrochozoa</taxon>
        <taxon>Mollusca</taxon>
        <taxon>Gastropoda</taxon>
        <taxon>Heterobranchia</taxon>
        <taxon>Euthyneura</taxon>
        <taxon>Panpulmonata</taxon>
        <taxon>Sacoglossa</taxon>
        <taxon>Placobranchoidea</taxon>
        <taxon>Plakobranchidae</taxon>
        <taxon>Elysia</taxon>
    </lineage>
</organism>
<dbReference type="EMBL" id="BMAT01004709">
    <property type="protein sequence ID" value="GFR78657.1"/>
    <property type="molecule type" value="Genomic_DNA"/>
</dbReference>
<reference evidence="2 3" key="1">
    <citation type="journal article" date="2021" name="Elife">
        <title>Chloroplast acquisition without the gene transfer in kleptoplastic sea slugs, Plakobranchus ocellatus.</title>
        <authorList>
            <person name="Maeda T."/>
            <person name="Takahashi S."/>
            <person name="Yoshida T."/>
            <person name="Shimamura S."/>
            <person name="Takaki Y."/>
            <person name="Nagai Y."/>
            <person name="Toyoda A."/>
            <person name="Suzuki Y."/>
            <person name="Arimoto A."/>
            <person name="Ishii H."/>
            <person name="Satoh N."/>
            <person name="Nishiyama T."/>
            <person name="Hasebe M."/>
            <person name="Maruyama T."/>
            <person name="Minagawa J."/>
            <person name="Obokata J."/>
            <person name="Shigenobu S."/>
        </authorList>
    </citation>
    <scope>NUCLEOTIDE SEQUENCE [LARGE SCALE GENOMIC DNA]</scope>
</reference>
<protein>
    <submittedName>
        <fullName evidence="2">Uncharacterized protein</fullName>
    </submittedName>
</protein>
<feature type="compositionally biased region" description="Low complexity" evidence="1">
    <location>
        <begin position="114"/>
        <end position="151"/>
    </location>
</feature>
<accession>A0AAV4FZ99</accession>
<evidence type="ECO:0000313" key="2">
    <source>
        <dbReference type="EMBL" id="GFR78657.1"/>
    </source>
</evidence>
<keyword evidence="3" id="KW-1185">Reference proteome</keyword>
<feature type="region of interest" description="Disordered" evidence="1">
    <location>
        <begin position="46"/>
        <end position="74"/>
    </location>
</feature>
<comment type="caution">
    <text evidence="2">The sequence shown here is derived from an EMBL/GenBank/DDBJ whole genome shotgun (WGS) entry which is preliminary data.</text>
</comment>
<feature type="region of interest" description="Disordered" evidence="1">
    <location>
        <begin position="103"/>
        <end position="156"/>
    </location>
</feature>
<sequence length="217" mass="25919">MVWTAAHVLHCVNGTDGRSLPSIYMEYKSDPRKRESLAWELVGHSATNGPDPLIACHPDGARRQQPAPRPPTSTTLAKVIDQHVQHAHRLRDSYLPHLQKFLQRQRQQKRLQQRQKQPTQHQRQKQPTQQMGEQQQQQEQRETQQQQQQQQHQHHMRQLQYIQLQQEQHHHANLRQLQFLQRQQEQQQQQLHQLQHMQQQHCTIIAIIGLCNILHRQ</sequence>
<gene>
    <name evidence="2" type="ORF">ElyMa_002268100</name>
</gene>